<comment type="caution">
    <text evidence="9">The sequence shown here is derived from an EMBL/GenBank/DDBJ whole genome shotgun (WGS) entry which is preliminary data.</text>
</comment>
<dbReference type="InterPro" id="IPR029035">
    <property type="entry name" value="DHS-like_NAD/FAD-binding_dom"/>
</dbReference>
<evidence type="ECO:0000313" key="10">
    <source>
        <dbReference type="Proteomes" id="UP001295684"/>
    </source>
</evidence>
<evidence type="ECO:0000256" key="1">
    <source>
        <dbReference type="ARBA" id="ARBA00000952"/>
    </source>
</evidence>
<name>A0AAD1UM33_EUPCR</name>
<keyword evidence="10" id="KW-1185">Reference proteome</keyword>
<dbReference type="InterPro" id="IPR002773">
    <property type="entry name" value="Deoxyhypusine_synthase"/>
</dbReference>
<dbReference type="Proteomes" id="UP001295684">
    <property type="component" value="Unassembled WGS sequence"/>
</dbReference>
<comment type="cofactor">
    <cofactor evidence="2">
        <name>NAD(+)</name>
        <dbReference type="ChEBI" id="CHEBI:57540"/>
    </cofactor>
</comment>
<comment type="pathway">
    <text evidence="3">Protein modification; eIF5A hypusination.</text>
</comment>
<evidence type="ECO:0000256" key="7">
    <source>
        <dbReference type="ARBA" id="ARBA00023027"/>
    </source>
</evidence>
<comment type="catalytic activity">
    <reaction evidence="1">
        <text>[eIF5A protein]-L-lysine + spermidine = [eIF5A protein]-deoxyhypusine + propane-1,3-diamine</text>
        <dbReference type="Rhea" id="RHEA:33299"/>
        <dbReference type="Rhea" id="RHEA-COMP:10143"/>
        <dbReference type="Rhea" id="RHEA-COMP:10144"/>
        <dbReference type="ChEBI" id="CHEBI:29969"/>
        <dbReference type="ChEBI" id="CHEBI:57484"/>
        <dbReference type="ChEBI" id="CHEBI:57834"/>
        <dbReference type="ChEBI" id="CHEBI:82657"/>
        <dbReference type="EC" id="2.5.1.46"/>
    </reaction>
</comment>
<evidence type="ECO:0000313" key="9">
    <source>
        <dbReference type="EMBL" id="CAI2369828.1"/>
    </source>
</evidence>
<dbReference type="AlphaFoldDB" id="A0AAD1UM33"/>
<dbReference type="GO" id="GO:0034038">
    <property type="term" value="F:deoxyhypusine synthase activity"/>
    <property type="evidence" value="ECO:0007669"/>
    <property type="project" value="UniProtKB-EC"/>
</dbReference>
<reference evidence="9" key="1">
    <citation type="submission" date="2023-07" db="EMBL/GenBank/DDBJ databases">
        <authorList>
            <consortium name="AG Swart"/>
            <person name="Singh M."/>
            <person name="Singh A."/>
            <person name="Seah K."/>
            <person name="Emmerich C."/>
        </authorList>
    </citation>
    <scope>NUCLEOTIDE SEQUENCE</scope>
    <source>
        <strain evidence="9">DP1</strain>
    </source>
</reference>
<keyword evidence="6" id="KW-0808">Transferase</keyword>
<evidence type="ECO:0000256" key="3">
    <source>
        <dbReference type="ARBA" id="ARBA00005041"/>
    </source>
</evidence>
<dbReference type="FunFam" id="3.40.910.10:FF:000001">
    <property type="entry name" value="Probable deoxyhypusine synthase"/>
    <property type="match status" value="1"/>
</dbReference>
<dbReference type="GO" id="GO:0005737">
    <property type="term" value="C:cytoplasm"/>
    <property type="evidence" value="ECO:0007669"/>
    <property type="project" value="TreeGrafter"/>
</dbReference>
<dbReference type="EC" id="2.5.1.46" evidence="5"/>
<accession>A0AAD1UM33</accession>
<evidence type="ECO:0000256" key="8">
    <source>
        <dbReference type="ARBA" id="ARBA00023256"/>
    </source>
</evidence>
<proteinExistence type="inferred from homology"/>
<comment type="similarity">
    <text evidence="4">Belongs to the deoxyhypusine synthase family.</text>
</comment>
<dbReference type="EMBL" id="CAMPGE010010985">
    <property type="protein sequence ID" value="CAI2369828.1"/>
    <property type="molecule type" value="Genomic_DNA"/>
</dbReference>
<gene>
    <name evidence="9" type="ORF">ECRASSUSDP1_LOCUS11132</name>
</gene>
<evidence type="ECO:0000256" key="4">
    <source>
        <dbReference type="ARBA" id="ARBA00009892"/>
    </source>
</evidence>
<dbReference type="Gene3D" id="3.40.910.10">
    <property type="entry name" value="Deoxyhypusine synthase"/>
    <property type="match status" value="1"/>
</dbReference>
<evidence type="ECO:0000256" key="6">
    <source>
        <dbReference type="ARBA" id="ARBA00022679"/>
    </source>
</evidence>
<keyword evidence="7" id="KW-0520">NAD</keyword>
<dbReference type="InterPro" id="IPR036982">
    <property type="entry name" value="Deoxyhypusine_synthase_sf"/>
</dbReference>
<dbReference type="SUPFAM" id="SSF52467">
    <property type="entry name" value="DHS-like NAD/FAD-binding domain"/>
    <property type="match status" value="1"/>
</dbReference>
<dbReference type="PANTHER" id="PTHR11703">
    <property type="entry name" value="DEOXYHYPUSINE SYNTHASE"/>
    <property type="match status" value="1"/>
</dbReference>
<sequence length="433" mass="48976">MSRKDKKGEYNGRKVSELYEELFEGDDGVISKLPTILKDGLFQRTDDTSSIDDMKVVKGYDFNQGVDYEKLLKTYIHSGCQATYVGEAIEIINQIIDWRLSDEDVEKEKDERYMDPEVRADTRCTIFLGYSSSMISSGMREIIRFLVQHKMVDAVVATAGGIEEDICKVFSDFRQGDFGYDGVDLRSKSINRVGNIFISNSCYDGFKYLFYSVIKEMMDEQEKEGTIFSPSQIINRLGKHVNHEESVYYWCWKNDIPVFAPAFTDGAIGDILYCAQFERPGFVVDMNRDLYKINSMAVNAKKSGMLTFGAGVSKHHILNANSMRNGADYAVYINNAAEHDSSDSGALPSEAVTWGKLAFDSVSTKVHGDATLVLPLIVGETFAKRIDKVSRLPQYRNKKALQVEQQVLAESNIRRTFKATKIARAARRLCRLF</sequence>
<evidence type="ECO:0000256" key="5">
    <source>
        <dbReference type="ARBA" id="ARBA00012683"/>
    </source>
</evidence>
<evidence type="ECO:0000256" key="2">
    <source>
        <dbReference type="ARBA" id="ARBA00001911"/>
    </source>
</evidence>
<organism evidence="9 10">
    <name type="scientific">Euplotes crassus</name>
    <dbReference type="NCBI Taxonomy" id="5936"/>
    <lineage>
        <taxon>Eukaryota</taxon>
        <taxon>Sar</taxon>
        <taxon>Alveolata</taxon>
        <taxon>Ciliophora</taxon>
        <taxon>Intramacronucleata</taxon>
        <taxon>Spirotrichea</taxon>
        <taxon>Hypotrichia</taxon>
        <taxon>Euplotida</taxon>
        <taxon>Euplotidae</taxon>
        <taxon>Moneuplotes</taxon>
    </lineage>
</organism>
<keyword evidence="8" id="KW-0386">Hypusine biosynthesis</keyword>
<protein>
    <recommendedName>
        <fullName evidence="5">deoxyhypusine synthase</fullName>
        <ecNumber evidence="5">2.5.1.46</ecNumber>
    </recommendedName>
</protein>
<dbReference type="PANTHER" id="PTHR11703:SF0">
    <property type="entry name" value="DEOXYHYPUSINE SYNTHASE"/>
    <property type="match status" value="1"/>
</dbReference>
<dbReference type="Pfam" id="PF01916">
    <property type="entry name" value="DS"/>
    <property type="match status" value="1"/>
</dbReference>